<keyword evidence="5" id="KW-0547">Nucleotide-binding</keyword>
<dbReference type="InterPro" id="IPR036097">
    <property type="entry name" value="HisK_dim/P_sf"/>
</dbReference>
<gene>
    <name evidence="10" type="ORF">ENJ40_00760</name>
</gene>
<protein>
    <recommendedName>
        <fullName evidence="2">histidine kinase</fullName>
        <ecNumber evidence="2">2.7.13.3</ecNumber>
    </recommendedName>
</protein>
<dbReference type="InterPro" id="IPR036890">
    <property type="entry name" value="HATPase_C_sf"/>
</dbReference>
<dbReference type="Pfam" id="PF08448">
    <property type="entry name" value="PAS_4"/>
    <property type="match status" value="1"/>
</dbReference>
<proteinExistence type="predicted"/>
<dbReference type="InterPro" id="IPR005467">
    <property type="entry name" value="His_kinase_dom"/>
</dbReference>
<keyword evidence="3" id="KW-0597">Phosphoprotein</keyword>
<comment type="catalytic activity">
    <reaction evidence="1">
        <text>ATP + protein L-histidine = ADP + protein N-phospho-L-histidine.</text>
        <dbReference type="EC" id="2.7.13.3"/>
    </reaction>
</comment>
<dbReference type="PANTHER" id="PTHR43065:SF46">
    <property type="entry name" value="C4-DICARBOXYLATE TRANSPORT SENSOR PROTEIN DCTB"/>
    <property type="match status" value="1"/>
</dbReference>
<dbReference type="SMART" id="SM00388">
    <property type="entry name" value="HisKA"/>
    <property type="match status" value="1"/>
</dbReference>
<dbReference type="EMBL" id="DRMH01000012">
    <property type="protein sequence ID" value="HFC96976.1"/>
    <property type="molecule type" value="Genomic_DNA"/>
</dbReference>
<dbReference type="PRINTS" id="PR00344">
    <property type="entry name" value="BCTRLSENSOR"/>
</dbReference>
<dbReference type="SUPFAM" id="SSF47384">
    <property type="entry name" value="Homodimeric domain of signal transducing histidine kinase"/>
    <property type="match status" value="1"/>
</dbReference>
<organism evidence="10">
    <name type="scientific">Thermosulfurimonas dismutans</name>
    <dbReference type="NCBI Taxonomy" id="999894"/>
    <lineage>
        <taxon>Bacteria</taxon>
        <taxon>Pseudomonadati</taxon>
        <taxon>Thermodesulfobacteriota</taxon>
        <taxon>Thermodesulfobacteria</taxon>
        <taxon>Thermodesulfobacteriales</taxon>
        <taxon>Thermodesulfobacteriaceae</taxon>
        <taxon>Thermosulfurimonas</taxon>
    </lineage>
</organism>
<sequence>MFILREGSETYRVALEAAPLLVIDADFRVRYMNTAARREYQYRGALPVPCYTLSHGLEEPCPGECPLRSILETGQPRVCVHRHRHEEIQRYEKILASPVYDTRGHLRGIAEILVDVTPQIEMELQLQEARKREALCRVAGGLAHQFNNLLMVIQGLSELVLLDLGQEHRLSSHIQRILQACYRGAEIIRKLLSFSGQRVEPKQTLNLSEFLKRAEPLLRSSAGNRIKLKVEVPSEPLPLRGNEEILLQILLPLVANAREAMPRGGELRIKAYRKDREICLEVRDSGRGIPKEDLPHIFDPFFTTKELGAGLGLSVVSGSVRALKGRIEVESFPGRGTLFRLYFPPG</sequence>
<dbReference type="GO" id="GO:0005524">
    <property type="term" value="F:ATP binding"/>
    <property type="evidence" value="ECO:0007669"/>
    <property type="project" value="UniProtKB-KW"/>
</dbReference>
<evidence type="ECO:0000256" key="3">
    <source>
        <dbReference type="ARBA" id="ARBA00022553"/>
    </source>
</evidence>
<dbReference type="Gene3D" id="3.30.565.10">
    <property type="entry name" value="Histidine kinase-like ATPase, C-terminal domain"/>
    <property type="match status" value="1"/>
</dbReference>
<keyword evidence="4" id="KW-0808">Transferase</keyword>
<evidence type="ECO:0000256" key="5">
    <source>
        <dbReference type="ARBA" id="ARBA00022741"/>
    </source>
</evidence>
<dbReference type="Gene3D" id="1.10.287.130">
    <property type="match status" value="1"/>
</dbReference>
<dbReference type="InterPro" id="IPR004358">
    <property type="entry name" value="Sig_transdc_His_kin-like_C"/>
</dbReference>
<dbReference type="CDD" id="cd00082">
    <property type="entry name" value="HisKA"/>
    <property type="match status" value="1"/>
</dbReference>
<accession>A0A7C3CJH9</accession>
<dbReference type="Pfam" id="PF02518">
    <property type="entry name" value="HATPase_c"/>
    <property type="match status" value="1"/>
</dbReference>
<dbReference type="Proteomes" id="UP000886043">
    <property type="component" value="Unassembled WGS sequence"/>
</dbReference>
<keyword evidence="7" id="KW-0067">ATP-binding</keyword>
<evidence type="ECO:0000256" key="6">
    <source>
        <dbReference type="ARBA" id="ARBA00022777"/>
    </source>
</evidence>
<evidence type="ECO:0000256" key="8">
    <source>
        <dbReference type="ARBA" id="ARBA00023012"/>
    </source>
</evidence>
<dbReference type="SUPFAM" id="SSF55874">
    <property type="entry name" value="ATPase domain of HSP90 chaperone/DNA topoisomerase II/histidine kinase"/>
    <property type="match status" value="1"/>
</dbReference>
<dbReference type="PROSITE" id="PS50109">
    <property type="entry name" value="HIS_KIN"/>
    <property type="match status" value="1"/>
</dbReference>
<evidence type="ECO:0000259" key="9">
    <source>
        <dbReference type="PROSITE" id="PS50109"/>
    </source>
</evidence>
<dbReference type="SUPFAM" id="SSF55785">
    <property type="entry name" value="PYP-like sensor domain (PAS domain)"/>
    <property type="match status" value="1"/>
</dbReference>
<dbReference type="SMART" id="SM00387">
    <property type="entry name" value="HATPase_c"/>
    <property type="match status" value="1"/>
</dbReference>
<evidence type="ECO:0000256" key="1">
    <source>
        <dbReference type="ARBA" id="ARBA00000085"/>
    </source>
</evidence>
<dbReference type="InterPro" id="IPR003661">
    <property type="entry name" value="HisK_dim/P_dom"/>
</dbReference>
<dbReference type="PANTHER" id="PTHR43065">
    <property type="entry name" value="SENSOR HISTIDINE KINASE"/>
    <property type="match status" value="1"/>
</dbReference>
<dbReference type="InterPro" id="IPR003594">
    <property type="entry name" value="HATPase_dom"/>
</dbReference>
<name>A0A7C3CJH9_9BACT</name>
<dbReference type="Gene3D" id="3.30.450.20">
    <property type="entry name" value="PAS domain"/>
    <property type="match status" value="1"/>
</dbReference>
<feature type="domain" description="Histidine kinase" evidence="9">
    <location>
        <begin position="141"/>
        <end position="346"/>
    </location>
</feature>
<keyword evidence="8" id="KW-0902">Two-component regulatory system</keyword>
<reference evidence="10" key="1">
    <citation type="journal article" date="2020" name="mSystems">
        <title>Genome- and Community-Level Interaction Insights into Carbon Utilization and Element Cycling Functions of Hydrothermarchaeota in Hydrothermal Sediment.</title>
        <authorList>
            <person name="Zhou Z."/>
            <person name="Liu Y."/>
            <person name="Xu W."/>
            <person name="Pan J."/>
            <person name="Luo Z.H."/>
            <person name="Li M."/>
        </authorList>
    </citation>
    <scope>NUCLEOTIDE SEQUENCE [LARGE SCALE GENOMIC DNA]</scope>
    <source>
        <strain evidence="10">HyVt-483</strain>
    </source>
</reference>
<evidence type="ECO:0000256" key="4">
    <source>
        <dbReference type="ARBA" id="ARBA00022679"/>
    </source>
</evidence>
<keyword evidence="6" id="KW-0418">Kinase</keyword>
<evidence type="ECO:0000313" key="10">
    <source>
        <dbReference type="EMBL" id="HFC96976.1"/>
    </source>
</evidence>
<dbReference type="GO" id="GO:0000155">
    <property type="term" value="F:phosphorelay sensor kinase activity"/>
    <property type="evidence" value="ECO:0007669"/>
    <property type="project" value="InterPro"/>
</dbReference>
<comment type="caution">
    <text evidence="10">The sequence shown here is derived from an EMBL/GenBank/DDBJ whole genome shotgun (WGS) entry which is preliminary data.</text>
</comment>
<dbReference type="AlphaFoldDB" id="A0A7C3CJH9"/>
<dbReference type="InterPro" id="IPR035965">
    <property type="entry name" value="PAS-like_dom_sf"/>
</dbReference>
<dbReference type="InterPro" id="IPR013656">
    <property type="entry name" value="PAS_4"/>
</dbReference>
<evidence type="ECO:0000256" key="2">
    <source>
        <dbReference type="ARBA" id="ARBA00012438"/>
    </source>
</evidence>
<dbReference type="EC" id="2.7.13.3" evidence="2"/>
<evidence type="ECO:0000256" key="7">
    <source>
        <dbReference type="ARBA" id="ARBA00022840"/>
    </source>
</evidence>